<dbReference type="Proteomes" id="UP000319103">
    <property type="component" value="Unassembled WGS sequence"/>
</dbReference>
<sequence length="63" mass="6820">MTVGISLVALLGIVIYLLVRSGELRTWHVILTSVFGFYLARTHLGDPIGSVVVWVVTGLTHTA</sequence>
<keyword evidence="2" id="KW-1185">Reference proteome</keyword>
<proteinExistence type="predicted"/>
<reference evidence="1 2" key="1">
    <citation type="submission" date="2019-06" db="EMBL/GenBank/DDBJ databases">
        <title>Description of Kitasatospora acidophila sp. nov. isolated from pine grove soil, and reclassification of Streptomyces novaecaesareae to Kitasatospora novaeceasareae comb. nov.</title>
        <authorList>
            <person name="Kim M.J."/>
        </authorList>
    </citation>
    <scope>NUCLEOTIDE SEQUENCE [LARGE SCALE GENOMIC DNA]</scope>
    <source>
        <strain evidence="1 2">MMS16-CNU292</strain>
    </source>
</reference>
<dbReference type="RefSeq" id="WP_141635895.1">
    <property type="nucleotide sequence ID" value="NZ_VIGB01000003.1"/>
</dbReference>
<comment type="caution">
    <text evidence="1">The sequence shown here is derived from an EMBL/GenBank/DDBJ whole genome shotgun (WGS) entry which is preliminary data.</text>
</comment>
<dbReference type="AlphaFoldDB" id="A0A540W916"/>
<name>A0A540W916_9ACTN</name>
<dbReference type="EMBL" id="VIGB01000003">
    <property type="protein sequence ID" value="TQF05417.1"/>
    <property type="molecule type" value="Genomic_DNA"/>
</dbReference>
<accession>A0A540W916</accession>
<dbReference type="OrthoDB" id="3873112at2"/>
<evidence type="ECO:0000313" key="2">
    <source>
        <dbReference type="Proteomes" id="UP000319103"/>
    </source>
</evidence>
<gene>
    <name evidence="1" type="ORF">E6W39_28255</name>
</gene>
<organism evidence="1 2">
    <name type="scientific">Kitasatospora acidiphila</name>
    <dbReference type="NCBI Taxonomy" id="2567942"/>
    <lineage>
        <taxon>Bacteria</taxon>
        <taxon>Bacillati</taxon>
        <taxon>Actinomycetota</taxon>
        <taxon>Actinomycetes</taxon>
        <taxon>Kitasatosporales</taxon>
        <taxon>Streptomycetaceae</taxon>
        <taxon>Kitasatospora</taxon>
    </lineage>
</organism>
<protein>
    <submittedName>
        <fullName evidence="1">Uncharacterized protein</fullName>
    </submittedName>
</protein>
<evidence type="ECO:0000313" key="1">
    <source>
        <dbReference type="EMBL" id="TQF05417.1"/>
    </source>
</evidence>